<organism evidence="3 4">
    <name type="scientific">Mesorhizobium plurifarium</name>
    <dbReference type="NCBI Taxonomy" id="69974"/>
    <lineage>
        <taxon>Bacteria</taxon>
        <taxon>Pseudomonadati</taxon>
        <taxon>Pseudomonadota</taxon>
        <taxon>Alphaproteobacteria</taxon>
        <taxon>Hyphomicrobiales</taxon>
        <taxon>Phyllobacteriaceae</taxon>
        <taxon>Mesorhizobium</taxon>
    </lineage>
</organism>
<name>A0A090GN00_MESPL</name>
<gene>
    <name evidence="3" type="ORF">MPLDJ20_260141</name>
</gene>
<feature type="domain" description="Methyltransferase type 11" evidence="2">
    <location>
        <begin position="71"/>
        <end position="169"/>
    </location>
</feature>
<dbReference type="Proteomes" id="UP000046373">
    <property type="component" value="Unassembled WGS sequence"/>
</dbReference>
<dbReference type="PANTHER" id="PTHR44068">
    <property type="entry name" value="ZGC:194242"/>
    <property type="match status" value="1"/>
</dbReference>
<dbReference type="GO" id="GO:0008757">
    <property type="term" value="F:S-adenosylmethionine-dependent methyltransferase activity"/>
    <property type="evidence" value="ECO:0007669"/>
    <property type="project" value="InterPro"/>
</dbReference>
<dbReference type="GO" id="GO:0032259">
    <property type="term" value="P:methylation"/>
    <property type="evidence" value="ECO:0007669"/>
    <property type="project" value="UniProtKB-KW"/>
</dbReference>
<dbReference type="Pfam" id="PF08241">
    <property type="entry name" value="Methyltransf_11"/>
    <property type="match status" value="1"/>
</dbReference>
<dbReference type="InterPro" id="IPR029063">
    <property type="entry name" value="SAM-dependent_MTases_sf"/>
</dbReference>
<evidence type="ECO:0000256" key="1">
    <source>
        <dbReference type="ARBA" id="ARBA00022679"/>
    </source>
</evidence>
<reference evidence="3 4" key="1">
    <citation type="submission" date="2014-08" db="EMBL/GenBank/DDBJ databases">
        <authorList>
            <person name="Moulin Lionel"/>
        </authorList>
    </citation>
    <scope>NUCLEOTIDE SEQUENCE [LARGE SCALE GENOMIC DNA]</scope>
</reference>
<dbReference type="Gene3D" id="3.40.50.150">
    <property type="entry name" value="Vaccinia Virus protein VP39"/>
    <property type="match status" value="1"/>
</dbReference>
<dbReference type="SUPFAM" id="SSF53335">
    <property type="entry name" value="S-adenosyl-L-methionine-dependent methyltransferases"/>
    <property type="match status" value="1"/>
</dbReference>
<evidence type="ECO:0000313" key="4">
    <source>
        <dbReference type="Proteomes" id="UP000046373"/>
    </source>
</evidence>
<accession>A0A090GN00</accession>
<dbReference type="GeneID" id="31891708"/>
<dbReference type="InterPro" id="IPR050447">
    <property type="entry name" value="Erg6_SMT_methyltransf"/>
</dbReference>
<keyword evidence="1 3" id="KW-0808">Transferase</keyword>
<dbReference type="CDD" id="cd02440">
    <property type="entry name" value="AdoMet_MTases"/>
    <property type="match status" value="1"/>
</dbReference>
<dbReference type="EMBL" id="CCNB01000019">
    <property type="protein sequence ID" value="CDX39830.1"/>
    <property type="molecule type" value="Genomic_DNA"/>
</dbReference>
<protein>
    <submittedName>
        <fullName evidence="3">Methyltransferase type 11</fullName>
    </submittedName>
</protein>
<dbReference type="AlphaFoldDB" id="A0A090GN00"/>
<dbReference type="InterPro" id="IPR013216">
    <property type="entry name" value="Methyltransf_11"/>
</dbReference>
<dbReference type="PANTHER" id="PTHR44068:SF11">
    <property type="entry name" value="GERANYL DIPHOSPHATE 2-C-METHYLTRANSFERASE"/>
    <property type="match status" value="1"/>
</dbReference>
<sequence length="279" mass="30138">MVTGVNETAVADHYTVDGLETLILDALKLSGKLDALSPIDLAPVDEFHMGGRAATQHVIGMMNLPGNAYVLDVGCGLGGVARYLASECGCRAAGIDLTAEYVRVGTMLTERTGLADKVDLQVGSALDLPWPEATFDAAVTFHVAMNIADRPRLYAEVARVLRPEGTFAIYDVLKGPHDGLLFPLPWAETEKTSFLVTAGEMRDLLDNAGFDIIHEEDRREIALKHHRDRLAAQSAAGGPPRLGLHLLQGQTAKVKSHNMVTMLEAHQITLTAIIARRRA</sequence>
<evidence type="ECO:0000259" key="2">
    <source>
        <dbReference type="Pfam" id="PF08241"/>
    </source>
</evidence>
<proteinExistence type="predicted"/>
<keyword evidence="3" id="KW-0489">Methyltransferase</keyword>
<evidence type="ECO:0000313" key="3">
    <source>
        <dbReference type="EMBL" id="CDX39830.1"/>
    </source>
</evidence>